<dbReference type="InterPro" id="IPR002903">
    <property type="entry name" value="RsmH"/>
</dbReference>
<comment type="similarity">
    <text evidence="1 6">Belongs to the methyltransferase superfamily. RsmH family.</text>
</comment>
<dbReference type="InterPro" id="IPR029063">
    <property type="entry name" value="SAM-dependent_MTases_sf"/>
</dbReference>
<keyword evidence="6" id="KW-0963">Cytoplasm</keyword>
<dbReference type="SUPFAM" id="SSF81799">
    <property type="entry name" value="Putative methyltransferase TM0872, insert domain"/>
    <property type="match status" value="1"/>
</dbReference>
<dbReference type="EMBL" id="LCIN01000004">
    <property type="protein sequence ID" value="KKT57408.1"/>
    <property type="molecule type" value="Genomic_DNA"/>
</dbReference>
<dbReference type="Gene3D" id="3.40.50.150">
    <property type="entry name" value="Vaccinia Virus protein VP39"/>
    <property type="match status" value="1"/>
</dbReference>
<reference evidence="7 8" key="1">
    <citation type="journal article" date="2015" name="Nature">
        <title>rRNA introns, odd ribosomes, and small enigmatic genomes across a large radiation of phyla.</title>
        <authorList>
            <person name="Brown C.T."/>
            <person name="Hug L.A."/>
            <person name="Thomas B.C."/>
            <person name="Sharon I."/>
            <person name="Castelle C.J."/>
            <person name="Singh A."/>
            <person name="Wilkins M.J."/>
            <person name="Williams K.H."/>
            <person name="Banfield J.F."/>
        </authorList>
    </citation>
    <scope>NUCLEOTIDE SEQUENCE [LARGE SCALE GENOMIC DNA]</scope>
</reference>
<gene>
    <name evidence="6" type="primary">rsmH</name>
    <name evidence="7" type="ORF">UW49_C0004G0023</name>
</gene>
<feature type="binding site" evidence="6">
    <location>
        <position position="96"/>
    </location>
    <ligand>
        <name>S-adenosyl-L-methionine</name>
        <dbReference type="ChEBI" id="CHEBI:59789"/>
    </ligand>
</feature>
<evidence type="ECO:0000256" key="4">
    <source>
        <dbReference type="ARBA" id="ARBA00022679"/>
    </source>
</evidence>
<organism evidence="7 8">
    <name type="scientific">Candidatus Giovannonibacteria bacterium GW2011_GWB1_44_23</name>
    <dbReference type="NCBI Taxonomy" id="1618652"/>
    <lineage>
        <taxon>Bacteria</taxon>
        <taxon>Candidatus Giovannoniibacteriota</taxon>
    </lineage>
</organism>
<dbReference type="GO" id="GO:0005737">
    <property type="term" value="C:cytoplasm"/>
    <property type="evidence" value="ECO:0007669"/>
    <property type="project" value="UniProtKB-SubCell"/>
</dbReference>
<evidence type="ECO:0000256" key="5">
    <source>
        <dbReference type="ARBA" id="ARBA00022691"/>
    </source>
</evidence>
<dbReference type="PIRSF" id="PIRSF004486">
    <property type="entry name" value="MraW"/>
    <property type="match status" value="1"/>
</dbReference>
<name>A0A0G1IF22_9BACT</name>
<dbReference type="Proteomes" id="UP000033977">
    <property type="component" value="Unassembled WGS sequence"/>
</dbReference>
<keyword evidence="4 6" id="KW-0808">Transferase</keyword>
<feature type="binding site" evidence="6">
    <location>
        <position position="53"/>
    </location>
    <ligand>
        <name>S-adenosyl-L-methionine</name>
        <dbReference type="ChEBI" id="CHEBI:59789"/>
    </ligand>
</feature>
<dbReference type="PATRIC" id="fig|1618652.3.peg.299"/>
<keyword evidence="2 6" id="KW-0698">rRNA processing</keyword>
<evidence type="ECO:0000256" key="6">
    <source>
        <dbReference type="HAMAP-Rule" id="MF_01007"/>
    </source>
</evidence>
<comment type="catalytic activity">
    <reaction evidence="6">
        <text>cytidine(1402) in 16S rRNA + S-adenosyl-L-methionine = N(4)-methylcytidine(1402) in 16S rRNA + S-adenosyl-L-homocysteine + H(+)</text>
        <dbReference type="Rhea" id="RHEA:42928"/>
        <dbReference type="Rhea" id="RHEA-COMP:10286"/>
        <dbReference type="Rhea" id="RHEA-COMP:10287"/>
        <dbReference type="ChEBI" id="CHEBI:15378"/>
        <dbReference type="ChEBI" id="CHEBI:57856"/>
        <dbReference type="ChEBI" id="CHEBI:59789"/>
        <dbReference type="ChEBI" id="CHEBI:74506"/>
        <dbReference type="ChEBI" id="CHEBI:82748"/>
        <dbReference type="EC" id="2.1.1.199"/>
    </reaction>
</comment>
<feature type="binding site" evidence="6">
    <location>
        <position position="103"/>
    </location>
    <ligand>
        <name>S-adenosyl-L-methionine</name>
        <dbReference type="ChEBI" id="CHEBI:59789"/>
    </ligand>
</feature>
<dbReference type="SUPFAM" id="SSF53335">
    <property type="entry name" value="S-adenosyl-L-methionine-dependent methyltransferases"/>
    <property type="match status" value="1"/>
</dbReference>
<feature type="binding site" evidence="6">
    <location>
        <position position="75"/>
    </location>
    <ligand>
        <name>S-adenosyl-L-methionine</name>
        <dbReference type="ChEBI" id="CHEBI:59789"/>
    </ligand>
</feature>
<proteinExistence type="inferred from homology"/>
<evidence type="ECO:0000256" key="2">
    <source>
        <dbReference type="ARBA" id="ARBA00022552"/>
    </source>
</evidence>
<evidence type="ECO:0000313" key="7">
    <source>
        <dbReference type="EMBL" id="KKT57408.1"/>
    </source>
</evidence>
<comment type="subcellular location">
    <subcellularLocation>
        <location evidence="6">Cytoplasm</location>
    </subcellularLocation>
</comment>
<dbReference type="Pfam" id="PF01795">
    <property type="entry name" value="Methyltransf_5"/>
    <property type="match status" value="1"/>
</dbReference>
<dbReference type="AlphaFoldDB" id="A0A0G1IF22"/>
<accession>A0A0G1IF22</accession>
<dbReference type="NCBIfam" id="TIGR00006">
    <property type="entry name" value="16S rRNA (cytosine(1402)-N(4))-methyltransferase RsmH"/>
    <property type="match status" value="1"/>
</dbReference>
<dbReference type="GO" id="GO:0071424">
    <property type="term" value="F:rRNA (cytosine-N4-)-methyltransferase activity"/>
    <property type="evidence" value="ECO:0007669"/>
    <property type="project" value="UniProtKB-UniRule"/>
</dbReference>
<dbReference type="GO" id="GO:0070475">
    <property type="term" value="P:rRNA base methylation"/>
    <property type="evidence" value="ECO:0007669"/>
    <property type="project" value="UniProtKB-UniRule"/>
</dbReference>
<sequence length="294" mass="32978">MQEIHTPVLTEELKVLLNLKPGDNAVDATLNGGGHARMMLELIKPGGKVLGIDQDKSMIERMEGDKNITAIWGNFKDIDEIIKKLGFNKIKAVLFDLGMSRWHLEQSGRGFSFQKPEEALFMNLNKKSANTAAEILNGYPEDRLAEIFKNFGQEPKARLFAKKIMEFRKKQPAYRQGRRIISVKDLLNALGAQKPDGREKILARIFQALRIAVNNELEALTEALPKSFDALDAGGRLAIISYHSLEDRIVKNFFSAVVGKKAIILTKKPKTASQEEIIKNPSSRSAKLRVLEKI</sequence>
<dbReference type="PANTHER" id="PTHR11265:SF0">
    <property type="entry name" value="12S RRNA N4-METHYLCYTIDINE METHYLTRANSFERASE"/>
    <property type="match status" value="1"/>
</dbReference>
<keyword evidence="3 6" id="KW-0489">Methyltransferase</keyword>
<comment type="caution">
    <text evidence="7">The sequence shown here is derived from an EMBL/GenBank/DDBJ whole genome shotgun (WGS) entry which is preliminary data.</text>
</comment>
<comment type="function">
    <text evidence="6">Specifically methylates the N4 position of cytidine in position 1402 (C1402) of 16S rRNA.</text>
</comment>
<dbReference type="PANTHER" id="PTHR11265">
    <property type="entry name" value="S-ADENOSYL-METHYLTRANSFERASE MRAW"/>
    <property type="match status" value="1"/>
</dbReference>
<dbReference type="Gene3D" id="1.10.150.170">
    <property type="entry name" value="Putative methyltransferase TM0872, insert domain"/>
    <property type="match status" value="1"/>
</dbReference>
<evidence type="ECO:0000256" key="3">
    <source>
        <dbReference type="ARBA" id="ARBA00022603"/>
    </source>
</evidence>
<dbReference type="EC" id="2.1.1.199" evidence="6"/>
<protein>
    <recommendedName>
        <fullName evidence="6">Ribosomal RNA small subunit methyltransferase H</fullName>
        <ecNumber evidence="6">2.1.1.199</ecNumber>
    </recommendedName>
    <alternativeName>
        <fullName evidence="6">16S rRNA m(4)C1402 methyltransferase</fullName>
    </alternativeName>
    <alternativeName>
        <fullName evidence="6">rRNA (cytosine-N(4)-)-methyltransferase RsmH</fullName>
    </alternativeName>
</protein>
<keyword evidence="5 6" id="KW-0949">S-adenosyl-L-methionine</keyword>
<dbReference type="InterPro" id="IPR023397">
    <property type="entry name" value="SAM-dep_MeTrfase_MraW_recog"/>
</dbReference>
<dbReference type="HAMAP" id="MF_01007">
    <property type="entry name" value="16SrRNA_methyltr_H"/>
    <property type="match status" value="1"/>
</dbReference>
<evidence type="ECO:0000313" key="8">
    <source>
        <dbReference type="Proteomes" id="UP000033977"/>
    </source>
</evidence>
<feature type="binding site" evidence="6">
    <location>
        <begin position="33"/>
        <end position="35"/>
    </location>
    <ligand>
        <name>S-adenosyl-L-methionine</name>
        <dbReference type="ChEBI" id="CHEBI:59789"/>
    </ligand>
</feature>
<evidence type="ECO:0000256" key="1">
    <source>
        <dbReference type="ARBA" id="ARBA00010396"/>
    </source>
</evidence>